<dbReference type="Proteomes" id="UP001497516">
    <property type="component" value="Chromosome 1"/>
</dbReference>
<dbReference type="SUPFAM" id="SSF54403">
    <property type="entry name" value="Cystatin/monellin"/>
    <property type="match status" value="1"/>
</dbReference>
<keyword evidence="1" id="KW-0732">Signal</keyword>
<dbReference type="InterPro" id="IPR046350">
    <property type="entry name" value="Cystatin_sf"/>
</dbReference>
<dbReference type="AlphaFoldDB" id="A0AAV2C6E2"/>
<proteinExistence type="predicted"/>
<name>A0AAV2C6E2_9ROSI</name>
<evidence type="ECO:0000313" key="3">
    <source>
        <dbReference type="Proteomes" id="UP001497516"/>
    </source>
</evidence>
<sequence>MATISPRLATTLLATILLAVGTAESSRAVYSNDYYSQLPAESEHAWPPASVSEHAWLPIKIAQLKENPALDAARFAVTSYNNEHPEELPLKLVSVLGGEVLAAGGGVVYHLYLAASSSAHSREEYQAFVFSYPGGRLQQLLFVPLSFEN</sequence>
<feature type="signal peptide" evidence="1">
    <location>
        <begin position="1"/>
        <end position="28"/>
    </location>
</feature>
<evidence type="ECO:0008006" key="4">
    <source>
        <dbReference type="Google" id="ProtNLM"/>
    </source>
</evidence>
<reference evidence="2 3" key="1">
    <citation type="submission" date="2024-04" db="EMBL/GenBank/DDBJ databases">
        <authorList>
            <person name="Fracassetti M."/>
        </authorList>
    </citation>
    <scope>NUCLEOTIDE SEQUENCE [LARGE SCALE GENOMIC DNA]</scope>
</reference>
<organism evidence="2 3">
    <name type="scientific">Linum trigynum</name>
    <dbReference type="NCBI Taxonomy" id="586398"/>
    <lineage>
        <taxon>Eukaryota</taxon>
        <taxon>Viridiplantae</taxon>
        <taxon>Streptophyta</taxon>
        <taxon>Embryophyta</taxon>
        <taxon>Tracheophyta</taxon>
        <taxon>Spermatophyta</taxon>
        <taxon>Magnoliopsida</taxon>
        <taxon>eudicotyledons</taxon>
        <taxon>Gunneridae</taxon>
        <taxon>Pentapetalae</taxon>
        <taxon>rosids</taxon>
        <taxon>fabids</taxon>
        <taxon>Malpighiales</taxon>
        <taxon>Linaceae</taxon>
        <taxon>Linum</taxon>
    </lineage>
</organism>
<dbReference type="EMBL" id="OZ034813">
    <property type="protein sequence ID" value="CAL1352138.1"/>
    <property type="molecule type" value="Genomic_DNA"/>
</dbReference>
<gene>
    <name evidence="2" type="ORF">LTRI10_LOCUS129</name>
</gene>
<evidence type="ECO:0000313" key="2">
    <source>
        <dbReference type="EMBL" id="CAL1352138.1"/>
    </source>
</evidence>
<feature type="chain" id="PRO_5043606720" description="Cysteine proteinase inhibitor" evidence="1">
    <location>
        <begin position="29"/>
        <end position="149"/>
    </location>
</feature>
<dbReference type="Gene3D" id="3.10.450.10">
    <property type="match status" value="1"/>
</dbReference>
<keyword evidence="3" id="KW-1185">Reference proteome</keyword>
<evidence type="ECO:0000256" key="1">
    <source>
        <dbReference type="SAM" id="SignalP"/>
    </source>
</evidence>
<protein>
    <recommendedName>
        <fullName evidence="4">Cysteine proteinase inhibitor</fullName>
    </recommendedName>
</protein>
<accession>A0AAV2C6E2</accession>